<sequence length="251" mass="26980">MSGIGPVEPAGHVEAHTEDDSDARPDAPQPDVIGTDSPRLTDRWHTLTPRTRTTVLATAAATLAAAVWLLAAPPPTTPPKEPSTPWPSTTTAFHYKGVADPPATASTRDFRFDVSVHDGPPVTVWDINAAPAGVHTSTTPPTAFTVRAGTTHHITVRITVTHCSGLPLNVNLPFLDVTLRNTHAIQHYSFIFGDRYSRDLSELLHTACDATRALPSPHVQPEVRVLTMWTRRVPAKPAESDLPPSSPSTTS</sequence>
<accession>A0A9Q3VNC1</accession>
<evidence type="ECO:0000313" key="2">
    <source>
        <dbReference type="EMBL" id="MCD9874040.1"/>
    </source>
</evidence>
<evidence type="ECO:0000313" key="3">
    <source>
        <dbReference type="Proteomes" id="UP001108029"/>
    </source>
</evidence>
<evidence type="ECO:0000256" key="1">
    <source>
        <dbReference type="SAM" id="MobiDB-lite"/>
    </source>
</evidence>
<keyword evidence="3" id="KW-1185">Reference proteome</keyword>
<feature type="region of interest" description="Disordered" evidence="1">
    <location>
        <begin position="1"/>
        <end position="46"/>
    </location>
</feature>
<feature type="compositionally biased region" description="Basic and acidic residues" evidence="1">
    <location>
        <begin position="11"/>
        <end position="25"/>
    </location>
</feature>
<comment type="caution">
    <text evidence="2">The sequence shown here is derived from an EMBL/GenBank/DDBJ whole genome shotgun (WGS) entry which is preliminary data.</text>
</comment>
<dbReference type="AlphaFoldDB" id="A0A9Q3VNC1"/>
<dbReference type="Proteomes" id="UP001108029">
    <property type="component" value="Unassembled WGS sequence"/>
</dbReference>
<reference evidence="2" key="1">
    <citation type="submission" date="2021-12" db="EMBL/GenBank/DDBJ databases">
        <authorList>
            <person name="Lee J.-H."/>
            <person name="Kim S.-B."/>
        </authorList>
    </citation>
    <scope>NUCLEOTIDE SEQUENCE</scope>
    <source>
        <strain evidence="2">NR30</strain>
    </source>
</reference>
<dbReference type="RefSeq" id="WP_232648105.1">
    <property type="nucleotide sequence ID" value="NZ_JAJSBI010000004.1"/>
</dbReference>
<protein>
    <submittedName>
        <fullName evidence="2">Uncharacterized protein</fullName>
    </submittedName>
</protein>
<organism evidence="2 3">
    <name type="scientific">Streptomyces guryensis</name>
    <dbReference type="NCBI Taxonomy" id="2886947"/>
    <lineage>
        <taxon>Bacteria</taxon>
        <taxon>Bacillati</taxon>
        <taxon>Actinomycetota</taxon>
        <taxon>Actinomycetes</taxon>
        <taxon>Kitasatosporales</taxon>
        <taxon>Streptomycetaceae</taxon>
        <taxon>Streptomyces</taxon>
    </lineage>
</organism>
<proteinExistence type="predicted"/>
<gene>
    <name evidence="2" type="ORF">LJ657_10205</name>
</gene>
<name>A0A9Q3VNC1_9ACTN</name>
<dbReference type="EMBL" id="JAJSBI010000004">
    <property type="protein sequence ID" value="MCD9874040.1"/>
    <property type="molecule type" value="Genomic_DNA"/>
</dbReference>